<evidence type="ECO:0000256" key="3">
    <source>
        <dbReference type="ARBA" id="ARBA00023163"/>
    </source>
</evidence>
<evidence type="ECO:0000313" key="5">
    <source>
        <dbReference type="EMBL" id="EZP25307.1"/>
    </source>
</evidence>
<dbReference type="InterPro" id="IPR019887">
    <property type="entry name" value="Tscrpt_reg_AsnC/Lrp_C"/>
</dbReference>
<dbReference type="SUPFAM" id="SSF46785">
    <property type="entry name" value="Winged helix' DNA-binding domain"/>
    <property type="match status" value="1"/>
</dbReference>
<dbReference type="Proteomes" id="UP000024001">
    <property type="component" value="Unassembled WGS sequence"/>
</dbReference>
<dbReference type="GO" id="GO:0005829">
    <property type="term" value="C:cytosol"/>
    <property type="evidence" value="ECO:0007669"/>
    <property type="project" value="TreeGrafter"/>
</dbReference>
<evidence type="ECO:0000256" key="2">
    <source>
        <dbReference type="ARBA" id="ARBA00023125"/>
    </source>
</evidence>
<dbReference type="InterPro" id="IPR036388">
    <property type="entry name" value="WH-like_DNA-bd_sf"/>
</dbReference>
<organism evidence="5 6">
    <name type="scientific">Microbacterium oleivorans</name>
    <dbReference type="NCBI Taxonomy" id="273677"/>
    <lineage>
        <taxon>Bacteria</taxon>
        <taxon>Bacillati</taxon>
        <taxon>Actinomycetota</taxon>
        <taxon>Actinomycetes</taxon>
        <taxon>Micrococcales</taxon>
        <taxon>Microbacteriaceae</taxon>
        <taxon>Microbacterium</taxon>
    </lineage>
</organism>
<comment type="caution">
    <text evidence="5">The sequence shown here is derived from an EMBL/GenBank/DDBJ whole genome shotgun (WGS) entry which is preliminary data.</text>
</comment>
<dbReference type="SMART" id="SM00344">
    <property type="entry name" value="HTH_ASNC"/>
    <property type="match status" value="1"/>
</dbReference>
<dbReference type="InterPro" id="IPR019888">
    <property type="entry name" value="Tscrpt_reg_AsnC-like"/>
</dbReference>
<keyword evidence="2" id="KW-0238">DNA-binding</keyword>
<dbReference type="PANTHER" id="PTHR30154">
    <property type="entry name" value="LEUCINE-RESPONSIVE REGULATORY PROTEIN"/>
    <property type="match status" value="1"/>
</dbReference>
<keyword evidence="6" id="KW-1185">Reference proteome</keyword>
<dbReference type="SUPFAM" id="SSF54909">
    <property type="entry name" value="Dimeric alpha+beta barrel"/>
    <property type="match status" value="1"/>
</dbReference>
<sequence>MTAAEGESTKNNRPVAHLDEVDRAIVEALAADARLTNAEIAARVGVAASTAHARTRALVDRGVITGFHASVDQRIAGAGLQAIVHVTLRPGSRHESITEFAHEVRGLPQVIQMFFLGGSDDFLIHIAVADSSDVRAFVVEHLSAQRSVANTRTSIIFDYHRNRVAAPFH</sequence>
<dbReference type="Pfam" id="PF13412">
    <property type="entry name" value="HTH_24"/>
    <property type="match status" value="1"/>
</dbReference>
<dbReference type="PRINTS" id="PR00033">
    <property type="entry name" value="HTHASNC"/>
</dbReference>
<dbReference type="RefSeq" id="WP_036313645.1">
    <property type="nucleotide sequence ID" value="NZ_JFYO01000011.1"/>
</dbReference>
<dbReference type="AlphaFoldDB" id="A0A031FLX2"/>
<name>A0A031FLX2_9MICO</name>
<gene>
    <name evidence="5" type="ORF">BW34_02762</name>
</gene>
<keyword evidence="3" id="KW-0804">Transcription</keyword>
<evidence type="ECO:0000256" key="1">
    <source>
        <dbReference type="ARBA" id="ARBA00023015"/>
    </source>
</evidence>
<dbReference type="EMBL" id="JFYO01000011">
    <property type="protein sequence ID" value="EZP25307.1"/>
    <property type="molecule type" value="Genomic_DNA"/>
</dbReference>
<dbReference type="Pfam" id="PF01037">
    <property type="entry name" value="AsnC_trans_reg"/>
    <property type="match status" value="1"/>
</dbReference>
<dbReference type="Gene3D" id="3.30.70.920">
    <property type="match status" value="1"/>
</dbReference>
<dbReference type="PANTHER" id="PTHR30154:SF54">
    <property type="entry name" value="POSSIBLE TRANSCRIPTIONAL REGULATORY PROTEIN (PROBABLY LRP_ASNC-FAMILY)"/>
    <property type="match status" value="1"/>
</dbReference>
<dbReference type="InterPro" id="IPR011991">
    <property type="entry name" value="ArsR-like_HTH"/>
</dbReference>
<dbReference type="InterPro" id="IPR011008">
    <property type="entry name" value="Dimeric_a/b-barrel"/>
</dbReference>
<dbReference type="CDD" id="cd00090">
    <property type="entry name" value="HTH_ARSR"/>
    <property type="match status" value="1"/>
</dbReference>
<dbReference type="PROSITE" id="PS50956">
    <property type="entry name" value="HTH_ASNC_2"/>
    <property type="match status" value="1"/>
</dbReference>
<dbReference type="eggNOG" id="COG1522">
    <property type="taxonomic scope" value="Bacteria"/>
</dbReference>
<protein>
    <submittedName>
        <fullName evidence="5">Transcriptional regulator</fullName>
    </submittedName>
</protein>
<dbReference type="GO" id="GO:0043200">
    <property type="term" value="P:response to amino acid"/>
    <property type="evidence" value="ECO:0007669"/>
    <property type="project" value="TreeGrafter"/>
</dbReference>
<dbReference type="InterPro" id="IPR036390">
    <property type="entry name" value="WH_DNA-bd_sf"/>
</dbReference>
<evidence type="ECO:0000259" key="4">
    <source>
        <dbReference type="PROSITE" id="PS50956"/>
    </source>
</evidence>
<feature type="domain" description="HTH asnC-type" evidence="4">
    <location>
        <begin position="18"/>
        <end position="81"/>
    </location>
</feature>
<accession>A0A031FLX2</accession>
<dbReference type="GO" id="GO:0043565">
    <property type="term" value="F:sequence-specific DNA binding"/>
    <property type="evidence" value="ECO:0007669"/>
    <property type="project" value="InterPro"/>
</dbReference>
<dbReference type="OrthoDB" id="4411089at2"/>
<keyword evidence="1" id="KW-0805">Transcription regulation</keyword>
<dbReference type="InterPro" id="IPR000485">
    <property type="entry name" value="AsnC-type_HTH_dom"/>
</dbReference>
<dbReference type="Gene3D" id="1.10.10.10">
    <property type="entry name" value="Winged helix-like DNA-binding domain superfamily/Winged helix DNA-binding domain"/>
    <property type="match status" value="1"/>
</dbReference>
<evidence type="ECO:0000313" key="6">
    <source>
        <dbReference type="Proteomes" id="UP000024001"/>
    </source>
</evidence>
<proteinExistence type="predicted"/>
<reference evidence="5 6" key="1">
    <citation type="submission" date="2014-03" db="EMBL/GenBank/DDBJ databases">
        <title>Draft Genome Sequences of 13 Willow Endophytes.</title>
        <authorList>
            <person name="Gan H.Y."/>
            <person name="Gan H.M."/>
            <person name="Savka M.A."/>
            <person name="Hudson A.O."/>
        </authorList>
    </citation>
    <scope>NUCLEOTIDE SEQUENCE [LARGE SCALE GENOMIC DNA]</scope>
    <source>
        <strain evidence="5 6">RIT293</strain>
    </source>
</reference>
<dbReference type="PATRIC" id="fig|273677.3.peg.2732"/>